<organism evidence="8 9">
    <name type="scientific">Lepeophtheirus salmonis</name>
    <name type="common">Salmon louse</name>
    <name type="synonym">Caligus salmonis</name>
    <dbReference type="NCBI Taxonomy" id="72036"/>
    <lineage>
        <taxon>Eukaryota</taxon>
        <taxon>Metazoa</taxon>
        <taxon>Ecdysozoa</taxon>
        <taxon>Arthropoda</taxon>
        <taxon>Crustacea</taxon>
        <taxon>Multicrustacea</taxon>
        <taxon>Hexanauplia</taxon>
        <taxon>Copepoda</taxon>
        <taxon>Siphonostomatoida</taxon>
        <taxon>Caligidae</taxon>
        <taxon>Lepeophtheirus</taxon>
    </lineage>
</organism>
<keyword evidence="4" id="KW-0479">Metal-binding</keyword>
<dbReference type="Gene3D" id="6.10.140.2220">
    <property type="match status" value="1"/>
</dbReference>
<dbReference type="SUPFAM" id="SSF48452">
    <property type="entry name" value="TPR-like"/>
    <property type="match status" value="1"/>
</dbReference>
<dbReference type="PROSITE" id="PS01360">
    <property type="entry name" value="ZF_MYND_1"/>
    <property type="match status" value="1"/>
</dbReference>
<dbReference type="InterPro" id="IPR002893">
    <property type="entry name" value="Znf_MYND"/>
</dbReference>
<dbReference type="SUPFAM" id="SSF144232">
    <property type="entry name" value="HIT/MYND zinc finger-like"/>
    <property type="match status" value="1"/>
</dbReference>
<dbReference type="InterPro" id="IPR052097">
    <property type="entry name" value="SET-MYND_domain_protein"/>
</dbReference>
<feature type="compositionally biased region" description="Polar residues" evidence="7">
    <location>
        <begin position="223"/>
        <end position="235"/>
    </location>
</feature>
<dbReference type="GO" id="GO:0005737">
    <property type="term" value="C:cytoplasm"/>
    <property type="evidence" value="ECO:0007669"/>
    <property type="project" value="TreeGrafter"/>
</dbReference>
<evidence type="ECO:0000313" key="9">
    <source>
        <dbReference type="Proteomes" id="UP000675881"/>
    </source>
</evidence>
<dbReference type="GO" id="GO:0005634">
    <property type="term" value="C:nucleus"/>
    <property type="evidence" value="ECO:0007669"/>
    <property type="project" value="TreeGrafter"/>
</dbReference>
<keyword evidence="3" id="KW-0949">S-adenosyl-L-methionine</keyword>
<evidence type="ECO:0000256" key="4">
    <source>
        <dbReference type="ARBA" id="ARBA00022723"/>
    </source>
</evidence>
<sequence length="755" mass="84454">MSKETQGGSWQGILDSLTEKALKDGLVLALSRADTFEGKISRVQYSIGIRNKIASWISHCAENRYTKSGAVASKLRDEGNIKFPQKENVGVCLRLYSESVISAGEYGPELGLAYGNRSATLYQLNHYEAALEDIHLAFKHHYPLNLRYKLHQRQGSCLAQLGRFSEAIQAFERGLTSLKDALKLRPEKKDALAKDINALKVEVMNSKDTKIESSMATLPPSEPSNGNNPDFPSASSKLTLQRYNGERRVVAHEKVDLGETLFIESPYAMVLLPGFYSTLCHHCTKAFVAPIPCLKCTQPRFCSEKCRSIAWDVYHQFECTGLDLAHSVGIAHLALRIILNAGFPLIKSLMKDIHKVWKYKGSLNFEEIDFVDNDICNEKKNSYIKVFNLMDHVDDLSPEDLFQYTVTAILLTTYLQKRTKFFKQAPSSLESNMENLGLNESDDPEMFLFIAGLMLKHICQLVCNGSAIYEVLPETVSDCDMDVSNNNPIVYSTSQQRVATAIYSSVSMLNHSCNPNCSTVMDLILEGILSQNEEKCFNSSITSTAPVKYVQMSPSLISRIAFSLSNVTFAPGPVFDSGKEGGGSPSSAPGICGDCGREQENSDHVREVLVAYNLYKNGIDALDRGLVCDALPLLQSCYQMRVEALYANHREVTEVANQLAKAYCTMGSFEESAQYLQVTLPAILERFGEYSLEYAYELLNYADVMICDFQDGSKRISRFLEKIEDTRNCLIKAATVFDLHYGKWNKTYRENYGQI</sequence>
<dbReference type="Gene3D" id="2.170.270.10">
    <property type="entry name" value="SET domain"/>
    <property type="match status" value="1"/>
</dbReference>
<dbReference type="Proteomes" id="UP000675881">
    <property type="component" value="Chromosome 6"/>
</dbReference>
<evidence type="ECO:0000256" key="2">
    <source>
        <dbReference type="ARBA" id="ARBA00022679"/>
    </source>
</evidence>
<evidence type="ECO:0000256" key="3">
    <source>
        <dbReference type="ARBA" id="ARBA00022691"/>
    </source>
</evidence>
<dbReference type="InterPro" id="IPR011990">
    <property type="entry name" value="TPR-like_helical_dom_sf"/>
</dbReference>
<keyword evidence="2" id="KW-0808">Transferase</keyword>
<dbReference type="PANTHER" id="PTHR46165:SF2">
    <property type="entry name" value="SET AND MYND DOMAIN-CONTAINING PROTEIN 4"/>
    <property type="match status" value="1"/>
</dbReference>
<evidence type="ECO:0000313" key="8">
    <source>
        <dbReference type="EMBL" id="CAF2979277.1"/>
    </source>
</evidence>
<dbReference type="GO" id="GO:0032259">
    <property type="term" value="P:methylation"/>
    <property type="evidence" value="ECO:0007669"/>
    <property type="project" value="UniProtKB-KW"/>
</dbReference>
<dbReference type="GO" id="GO:0042826">
    <property type="term" value="F:histone deacetylase binding"/>
    <property type="evidence" value="ECO:0007669"/>
    <property type="project" value="TreeGrafter"/>
</dbReference>
<feature type="region of interest" description="Disordered" evidence="7">
    <location>
        <begin position="213"/>
        <end position="235"/>
    </location>
</feature>
<reference evidence="8" key="1">
    <citation type="submission" date="2021-02" db="EMBL/GenBank/DDBJ databases">
        <authorList>
            <person name="Bekaert M."/>
        </authorList>
    </citation>
    <scope>NUCLEOTIDE SEQUENCE</scope>
    <source>
        <strain evidence="8">IoA-00</strain>
    </source>
</reference>
<dbReference type="PANTHER" id="PTHR46165">
    <property type="entry name" value="SET AND MYND DOMAIN-CONTAINING PROTEIN 4"/>
    <property type="match status" value="1"/>
</dbReference>
<proteinExistence type="predicted"/>
<dbReference type="Gene3D" id="1.25.40.10">
    <property type="entry name" value="Tetratricopeptide repeat domain"/>
    <property type="match status" value="2"/>
</dbReference>
<name>A0A7R8HB16_LEPSM</name>
<dbReference type="OrthoDB" id="62495at2759"/>
<evidence type="ECO:0000256" key="1">
    <source>
        <dbReference type="ARBA" id="ARBA00022603"/>
    </source>
</evidence>
<protein>
    <submittedName>
        <fullName evidence="8">(salmon louse) hypothetical protein</fullName>
    </submittedName>
</protein>
<gene>
    <name evidence="8" type="ORF">LSAA_12508</name>
</gene>
<keyword evidence="9" id="KW-1185">Reference proteome</keyword>
<evidence type="ECO:0000256" key="5">
    <source>
        <dbReference type="ARBA" id="ARBA00022771"/>
    </source>
</evidence>
<keyword evidence="6" id="KW-0862">Zinc</keyword>
<evidence type="ECO:0000256" key="7">
    <source>
        <dbReference type="SAM" id="MobiDB-lite"/>
    </source>
</evidence>
<dbReference type="PROSITE" id="PS50865">
    <property type="entry name" value="ZF_MYND_2"/>
    <property type="match status" value="1"/>
</dbReference>
<accession>A0A7R8HB16</accession>
<dbReference type="GO" id="GO:0008270">
    <property type="term" value="F:zinc ion binding"/>
    <property type="evidence" value="ECO:0007669"/>
    <property type="project" value="UniProtKB-KW"/>
</dbReference>
<dbReference type="Pfam" id="PF01753">
    <property type="entry name" value="zf-MYND"/>
    <property type="match status" value="1"/>
</dbReference>
<dbReference type="Gene3D" id="1.10.220.160">
    <property type="match status" value="1"/>
</dbReference>
<dbReference type="AlphaFoldDB" id="A0A7R8HB16"/>
<keyword evidence="5" id="KW-0863">Zinc-finger</keyword>
<dbReference type="GO" id="GO:0008168">
    <property type="term" value="F:methyltransferase activity"/>
    <property type="evidence" value="ECO:0007669"/>
    <property type="project" value="UniProtKB-KW"/>
</dbReference>
<keyword evidence="1" id="KW-0489">Methyltransferase</keyword>
<dbReference type="SUPFAM" id="SSF82199">
    <property type="entry name" value="SET domain"/>
    <property type="match status" value="1"/>
</dbReference>
<dbReference type="InterPro" id="IPR046341">
    <property type="entry name" value="SET_dom_sf"/>
</dbReference>
<evidence type="ECO:0000256" key="6">
    <source>
        <dbReference type="ARBA" id="ARBA00022833"/>
    </source>
</evidence>
<dbReference type="EMBL" id="HG994585">
    <property type="protein sequence ID" value="CAF2979277.1"/>
    <property type="molecule type" value="Genomic_DNA"/>
</dbReference>